<dbReference type="Gene3D" id="3.40.50.410">
    <property type="entry name" value="von Willebrand factor, type A domain"/>
    <property type="match status" value="1"/>
</dbReference>
<gene>
    <name evidence="2" type="ORF">IRI77_07990</name>
</gene>
<keyword evidence="3" id="KW-1185">Reference proteome</keyword>
<reference evidence="2 3" key="1">
    <citation type="submission" date="2020-10" db="EMBL/GenBank/DDBJ databases">
        <title>Complete genome sequence of Paludibaculum fermentans P105T, a facultatively anaerobic acidobacterium capable of dissimilatory Fe(III) reduction.</title>
        <authorList>
            <person name="Dedysh S.N."/>
            <person name="Beletsky A.V."/>
            <person name="Kulichevskaya I.S."/>
            <person name="Mardanov A.V."/>
            <person name="Ravin N.V."/>
        </authorList>
    </citation>
    <scope>NUCLEOTIDE SEQUENCE [LARGE SCALE GENOMIC DNA]</scope>
    <source>
        <strain evidence="2 3">P105</strain>
    </source>
</reference>
<name>A0A7S7NU64_PALFE</name>
<dbReference type="CDD" id="cd00198">
    <property type="entry name" value="vWFA"/>
    <property type="match status" value="1"/>
</dbReference>
<dbReference type="KEGG" id="pfer:IRI77_07990"/>
<feature type="region of interest" description="Disordered" evidence="1">
    <location>
        <begin position="237"/>
        <end position="262"/>
    </location>
</feature>
<sequence>MHSPPPFLPLLGRLGLLTGVMFLLASAQPQKFDVQSRLVQVPVLVTDAKGNTLDGLDTADFQLLDNGQPQKLIVDSLGSGLAPISLVIAVQTSGISAPVLEKVRKIGAMIQPLIIGERGCAAVVTFSEKVDWLQECTNSNDAIDAALSRLKPAEPRAGRMLDAVSEAVGRLNTRPNSRHVLLLISESKDRGSETSLEAVARMCESSAVSVYAFTYSAFVTGFTTKSNPITRLPIGMRRSTLGRHEPASPPTLDRQPRSTPPEQRVDVLAAGEELARLDKSNTAQVLTTLTGGTIMPFTRQAALEEVVQKLGSELQTQYVLSFTPEDRTPGYHRIELKLKREGDFLLRARPGYWAGAAQ</sequence>
<evidence type="ECO:0000313" key="3">
    <source>
        <dbReference type="Proteomes" id="UP000593892"/>
    </source>
</evidence>
<dbReference type="SUPFAM" id="SSF53300">
    <property type="entry name" value="vWA-like"/>
    <property type="match status" value="1"/>
</dbReference>
<dbReference type="EMBL" id="CP063849">
    <property type="protein sequence ID" value="QOY89883.1"/>
    <property type="molecule type" value="Genomic_DNA"/>
</dbReference>
<dbReference type="AlphaFoldDB" id="A0A7S7NU64"/>
<dbReference type="NCBIfam" id="TIGR03436">
    <property type="entry name" value="acidobact_VWFA"/>
    <property type="match status" value="1"/>
</dbReference>
<dbReference type="RefSeq" id="WP_194451546.1">
    <property type="nucleotide sequence ID" value="NZ_CP063849.1"/>
</dbReference>
<dbReference type="InterPro" id="IPR036465">
    <property type="entry name" value="vWFA_dom_sf"/>
</dbReference>
<organism evidence="2 3">
    <name type="scientific">Paludibaculum fermentans</name>
    <dbReference type="NCBI Taxonomy" id="1473598"/>
    <lineage>
        <taxon>Bacteria</taxon>
        <taxon>Pseudomonadati</taxon>
        <taxon>Acidobacteriota</taxon>
        <taxon>Terriglobia</taxon>
        <taxon>Bryobacterales</taxon>
        <taxon>Bryobacteraceae</taxon>
        <taxon>Paludibaculum</taxon>
    </lineage>
</organism>
<protein>
    <submittedName>
        <fullName evidence="2">VWA domain-containing protein</fullName>
    </submittedName>
</protein>
<dbReference type="InterPro" id="IPR017802">
    <property type="entry name" value="VWFA-rel_acidobac-type"/>
</dbReference>
<evidence type="ECO:0000256" key="1">
    <source>
        <dbReference type="SAM" id="MobiDB-lite"/>
    </source>
</evidence>
<dbReference type="Proteomes" id="UP000593892">
    <property type="component" value="Chromosome"/>
</dbReference>
<proteinExistence type="predicted"/>
<accession>A0A7S7NU64</accession>
<evidence type="ECO:0000313" key="2">
    <source>
        <dbReference type="EMBL" id="QOY89883.1"/>
    </source>
</evidence>